<dbReference type="RefSeq" id="XP_066662180.1">
    <property type="nucleotide sequence ID" value="XM_066816488.1"/>
</dbReference>
<evidence type="ECO:0000313" key="2">
    <source>
        <dbReference type="Proteomes" id="UP001433268"/>
    </source>
</evidence>
<keyword evidence="2" id="KW-1185">Reference proteome</keyword>
<protein>
    <submittedName>
        <fullName evidence="1">Oxidoreductase</fullName>
    </submittedName>
</protein>
<dbReference type="EMBL" id="JAQQWN010000009">
    <property type="protein sequence ID" value="KAK8065427.1"/>
    <property type="molecule type" value="Genomic_DNA"/>
</dbReference>
<organism evidence="1 2">
    <name type="scientific">Apiospora hydei</name>
    <dbReference type="NCBI Taxonomy" id="1337664"/>
    <lineage>
        <taxon>Eukaryota</taxon>
        <taxon>Fungi</taxon>
        <taxon>Dikarya</taxon>
        <taxon>Ascomycota</taxon>
        <taxon>Pezizomycotina</taxon>
        <taxon>Sordariomycetes</taxon>
        <taxon>Xylariomycetidae</taxon>
        <taxon>Amphisphaeriales</taxon>
        <taxon>Apiosporaceae</taxon>
        <taxon>Apiospora</taxon>
    </lineage>
</organism>
<accession>A0ABR1V2M8</accession>
<proteinExistence type="predicted"/>
<dbReference type="GeneID" id="92049548"/>
<gene>
    <name evidence="1" type="ORF">PG997_012174</name>
</gene>
<evidence type="ECO:0000313" key="1">
    <source>
        <dbReference type="EMBL" id="KAK8065427.1"/>
    </source>
</evidence>
<name>A0ABR1V2M8_9PEZI</name>
<comment type="caution">
    <text evidence="1">The sequence shown here is derived from an EMBL/GenBank/DDBJ whole genome shotgun (WGS) entry which is preliminary data.</text>
</comment>
<dbReference type="Proteomes" id="UP001433268">
    <property type="component" value="Unassembled WGS sequence"/>
</dbReference>
<sequence length="79" mass="8255">MPPAAPNRAEGQAVGQCHDCKPYTYIAIDPAMFDMRGKSISINGAVYGFVKAVTLFFTKAGASQVTIGAGSDLQGRTST</sequence>
<reference evidence="1 2" key="1">
    <citation type="submission" date="2023-01" db="EMBL/GenBank/DDBJ databases">
        <title>Analysis of 21 Apiospora genomes using comparative genomics revels a genus with tremendous synthesis potential of carbohydrate active enzymes and secondary metabolites.</title>
        <authorList>
            <person name="Sorensen T."/>
        </authorList>
    </citation>
    <scope>NUCLEOTIDE SEQUENCE [LARGE SCALE GENOMIC DNA]</scope>
    <source>
        <strain evidence="1 2">CBS 114990</strain>
    </source>
</reference>